<dbReference type="PANTHER" id="PTHR21060">
    <property type="entry name" value="ACETATE KINASE"/>
    <property type="match status" value="1"/>
</dbReference>
<keyword evidence="6" id="KW-0479">Metal-binding</keyword>
<feature type="binding site" evidence="6">
    <location>
        <begin position="282"/>
        <end position="284"/>
    </location>
    <ligand>
        <name>ATP</name>
        <dbReference type="ChEBI" id="CHEBI:30616"/>
    </ligand>
</feature>
<protein>
    <recommendedName>
        <fullName evidence="6">Acetate kinase</fullName>
        <ecNumber evidence="6">2.7.2.1</ecNumber>
    </recommendedName>
    <alternativeName>
        <fullName evidence="6">Acetokinase</fullName>
    </alternativeName>
</protein>
<dbReference type="Proteomes" id="UP000274046">
    <property type="component" value="Unassembled WGS sequence"/>
</dbReference>
<dbReference type="Pfam" id="PF00871">
    <property type="entry name" value="Acetate_kinase"/>
    <property type="match status" value="1"/>
</dbReference>
<keyword evidence="2 6" id="KW-0808">Transferase</keyword>
<dbReference type="Gene3D" id="3.30.420.40">
    <property type="match status" value="2"/>
</dbReference>
<dbReference type="GO" id="GO:0005737">
    <property type="term" value="C:cytoplasm"/>
    <property type="evidence" value="ECO:0007669"/>
    <property type="project" value="UniProtKB-SubCell"/>
</dbReference>
<dbReference type="NCBIfam" id="TIGR00016">
    <property type="entry name" value="ackA"/>
    <property type="match status" value="1"/>
</dbReference>
<dbReference type="GO" id="GO:0008776">
    <property type="term" value="F:acetate kinase activity"/>
    <property type="evidence" value="ECO:0007669"/>
    <property type="project" value="UniProtKB-UniRule"/>
</dbReference>
<dbReference type="PRINTS" id="PR00471">
    <property type="entry name" value="ACETATEKNASE"/>
</dbReference>
<dbReference type="InterPro" id="IPR023865">
    <property type="entry name" value="Aliphatic_acid_kinase_CS"/>
</dbReference>
<dbReference type="InterPro" id="IPR043129">
    <property type="entry name" value="ATPase_NBD"/>
</dbReference>
<sequence>MQSIKEHFVLVLNSGSSSLKFAIYHYHTMHRQWSGVINGIGKASGTMKISDSHHHQLRTSTQHYRNIADAATAIILWMKENKKYCLISAIGYRLVQGGPEHRIPEIITEKVLVDLKALIFLAPNHLPEELSLIDTFLIAFPKIKHVACFDTNFHRDMPDQNKYYPLPIKYKEQGLMRYGFHGLSYEYIMQKLNQQHAFIDQKKIIIAHLGSGSSMAAVSAGIGVDTTMGISPMGGLVMATRCGDLDPGAILFMLKMNDITPEELDVELSEDAGIKAIAGTADMRDILKRRNSDKLAEDAFTLYCTQAKKFIAALAASLGGLDLLIFTGGIGENSFEIRERICADMDFMGLKIDHCLNLRSEKIISCQSSKVCIRVMETNEERMIAMHTKSILLACEEIDPKFSMHSGVETA</sequence>
<comment type="subcellular location">
    <subcellularLocation>
        <location evidence="6">Cytoplasm</location>
    </subcellularLocation>
</comment>
<feature type="binding site" evidence="6">
    <location>
        <position position="93"/>
    </location>
    <ligand>
        <name>substrate</name>
    </ligand>
</feature>
<dbReference type="GO" id="GO:0006085">
    <property type="term" value="P:acetyl-CoA biosynthetic process"/>
    <property type="evidence" value="ECO:0007669"/>
    <property type="project" value="UniProtKB-UniRule"/>
</dbReference>
<dbReference type="EC" id="2.7.2.1" evidence="6"/>
<dbReference type="OrthoDB" id="9802453at2"/>
<dbReference type="GO" id="GO:0006083">
    <property type="term" value="P:acetate metabolic process"/>
    <property type="evidence" value="ECO:0007669"/>
    <property type="project" value="TreeGrafter"/>
</dbReference>
<dbReference type="InterPro" id="IPR004372">
    <property type="entry name" value="Ac/propionate_kinase"/>
</dbReference>
<keyword evidence="5 6" id="KW-0067">ATP-binding</keyword>
<dbReference type="GO" id="GO:0000287">
    <property type="term" value="F:magnesium ion binding"/>
    <property type="evidence" value="ECO:0007669"/>
    <property type="project" value="UniProtKB-UniRule"/>
</dbReference>
<reference evidence="8 9" key="1">
    <citation type="submission" date="2018-10" db="EMBL/GenBank/DDBJ databases">
        <title>Genome sequencing of Pedobacter jejuensis TNB23.</title>
        <authorList>
            <person name="Cho Y.-J."/>
            <person name="Cho A."/>
            <person name="Kim O.-S."/>
        </authorList>
    </citation>
    <scope>NUCLEOTIDE SEQUENCE [LARGE SCALE GENOMIC DNA]</scope>
    <source>
        <strain evidence="8 9">TNB23</strain>
    </source>
</reference>
<feature type="binding site" evidence="6">
    <location>
        <position position="13"/>
    </location>
    <ligand>
        <name>Mg(2+)</name>
        <dbReference type="ChEBI" id="CHEBI:18420"/>
    </ligand>
</feature>
<dbReference type="SUPFAM" id="SSF53067">
    <property type="entry name" value="Actin-like ATPase domain"/>
    <property type="match status" value="2"/>
</dbReference>
<comment type="caution">
    <text evidence="8">The sequence shown here is derived from an EMBL/GenBank/DDBJ whole genome shotgun (WGS) entry which is preliminary data.</text>
</comment>
<feature type="binding site" evidence="6">
    <location>
        <position position="20"/>
    </location>
    <ligand>
        <name>ATP</name>
        <dbReference type="ChEBI" id="CHEBI:30616"/>
    </ligand>
</feature>
<dbReference type="AlphaFoldDB" id="A0A3N0C2T4"/>
<feature type="binding site" evidence="6">
    <location>
        <begin position="208"/>
        <end position="212"/>
    </location>
    <ligand>
        <name>ATP</name>
        <dbReference type="ChEBI" id="CHEBI:30616"/>
    </ligand>
</feature>
<feature type="site" description="Transition state stabilizer" evidence="6">
    <location>
        <position position="241"/>
    </location>
</feature>
<comment type="catalytic activity">
    <reaction evidence="6">
        <text>acetate + ATP = acetyl phosphate + ADP</text>
        <dbReference type="Rhea" id="RHEA:11352"/>
        <dbReference type="ChEBI" id="CHEBI:22191"/>
        <dbReference type="ChEBI" id="CHEBI:30089"/>
        <dbReference type="ChEBI" id="CHEBI:30616"/>
        <dbReference type="ChEBI" id="CHEBI:456216"/>
        <dbReference type="EC" id="2.7.2.1"/>
    </reaction>
</comment>
<dbReference type="HAMAP" id="MF_00020">
    <property type="entry name" value="Acetate_kinase"/>
    <property type="match status" value="1"/>
</dbReference>
<dbReference type="UniPathway" id="UPA00340">
    <property type="reaction ID" value="UER00458"/>
</dbReference>
<evidence type="ECO:0000313" key="8">
    <source>
        <dbReference type="EMBL" id="RNL56145.1"/>
    </source>
</evidence>
<dbReference type="EMBL" id="RBEE01000003">
    <property type="protein sequence ID" value="RNL56145.1"/>
    <property type="molecule type" value="Genomic_DNA"/>
</dbReference>
<feature type="active site" description="Proton donor/acceptor" evidence="6">
    <location>
        <position position="150"/>
    </location>
</feature>
<name>A0A3N0C2T4_9SPHI</name>
<evidence type="ECO:0000256" key="5">
    <source>
        <dbReference type="ARBA" id="ARBA00022840"/>
    </source>
</evidence>
<feature type="binding site" evidence="6">
    <location>
        <begin position="329"/>
        <end position="333"/>
    </location>
    <ligand>
        <name>ATP</name>
        <dbReference type="ChEBI" id="CHEBI:30616"/>
    </ligand>
</feature>
<feature type="site" description="Transition state stabilizer" evidence="6">
    <location>
        <position position="181"/>
    </location>
</feature>
<comment type="similarity">
    <text evidence="1 6 7">Belongs to the acetokinase family.</text>
</comment>
<keyword evidence="4 6" id="KW-0418">Kinase</keyword>
<dbReference type="PIRSF" id="PIRSF000722">
    <property type="entry name" value="Acetate_prop_kin"/>
    <property type="match status" value="1"/>
</dbReference>
<keyword evidence="6" id="KW-0963">Cytoplasm</keyword>
<accession>A0A3N0C2T4</accession>
<dbReference type="PROSITE" id="PS01075">
    <property type="entry name" value="ACETATE_KINASE_1"/>
    <property type="match status" value="1"/>
</dbReference>
<organism evidence="8 9">
    <name type="scientific">Pedobacter jejuensis</name>
    <dbReference type="NCBI Taxonomy" id="1268550"/>
    <lineage>
        <taxon>Bacteria</taxon>
        <taxon>Pseudomonadati</taxon>
        <taxon>Bacteroidota</taxon>
        <taxon>Sphingobacteriia</taxon>
        <taxon>Sphingobacteriales</taxon>
        <taxon>Sphingobacteriaceae</taxon>
        <taxon>Pedobacter</taxon>
    </lineage>
</organism>
<gene>
    <name evidence="6" type="primary">ackA</name>
    <name evidence="8" type="ORF">D7004_02085</name>
</gene>
<evidence type="ECO:0000256" key="6">
    <source>
        <dbReference type="HAMAP-Rule" id="MF_00020"/>
    </source>
</evidence>
<evidence type="ECO:0000256" key="1">
    <source>
        <dbReference type="ARBA" id="ARBA00008748"/>
    </source>
</evidence>
<keyword evidence="9" id="KW-1185">Reference proteome</keyword>
<evidence type="ECO:0000256" key="3">
    <source>
        <dbReference type="ARBA" id="ARBA00022741"/>
    </source>
</evidence>
<feature type="binding site" evidence="6">
    <location>
        <position position="380"/>
    </location>
    <ligand>
        <name>Mg(2+)</name>
        <dbReference type="ChEBI" id="CHEBI:18420"/>
    </ligand>
</feature>
<proteinExistence type="inferred from homology"/>
<comment type="cofactor">
    <cofactor evidence="6">
        <name>Mg(2+)</name>
        <dbReference type="ChEBI" id="CHEBI:18420"/>
    </cofactor>
    <cofactor evidence="6">
        <name>Mn(2+)</name>
        <dbReference type="ChEBI" id="CHEBI:29035"/>
    </cofactor>
    <text evidence="6">Mg(2+). Can also accept Mn(2+).</text>
</comment>
<keyword evidence="3 6" id="KW-0547">Nucleotide-binding</keyword>
<dbReference type="PROSITE" id="PS01076">
    <property type="entry name" value="ACETATE_KINASE_2"/>
    <property type="match status" value="1"/>
</dbReference>
<evidence type="ECO:0000256" key="2">
    <source>
        <dbReference type="ARBA" id="ARBA00022679"/>
    </source>
</evidence>
<evidence type="ECO:0000256" key="4">
    <source>
        <dbReference type="ARBA" id="ARBA00022777"/>
    </source>
</evidence>
<dbReference type="InterPro" id="IPR000890">
    <property type="entry name" value="Aliphatic_acid_kin_short-chain"/>
</dbReference>
<keyword evidence="6" id="KW-0460">Magnesium</keyword>
<dbReference type="GO" id="GO:0005524">
    <property type="term" value="F:ATP binding"/>
    <property type="evidence" value="ECO:0007669"/>
    <property type="project" value="UniProtKB-KW"/>
</dbReference>
<evidence type="ECO:0000313" key="9">
    <source>
        <dbReference type="Proteomes" id="UP000274046"/>
    </source>
</evidence>
<dbReference type="PANTHER" id="PTHR21060:SF15">
    <property type="entry name" value="ACETATE KINASE-RELATED"/>
    <property type="match status" value="1"/>
</dbReference>
<comment type="pathway">
    <text evidence="6">Metabolic intermediate biosynthesis; acetyl-CoA biosynthesis; acetyl-CoA from acetate: step 1/2.</text>
</comment>
<comment type="subunit">
    <text evidence="6">Homodimer.</text>
</comment>
<comment type="function">
    <text evidence="6">Catalyzes the formation of acetyl phosphate from acetate and ATP. Can also catalyze the reverse reaction.</text>
</comment>
<evidence type="ECO:0000256" key="7">
    <source>
        <dbReference type="RuleBase" id="RU003835"/>
    </source>
</evidence>